<name>A0A7T4B5Y2_9BURK</name>
<protein>
    <submittedName>
        <fullName evidence="1">Uncharacterized protein</fullName>
    </submittedName>
</protein>
<evidence type="ECO:0000313" key="1">
    <source>
        <dbReference type="EMBL" id="QQB36318.1"/>
    </source>
</evidence>
<accession>A0A7T4B5Y2</accession>
<proteinExistence type="predicted"/>
<evidence type="ECO:0000313" key="2">
    <source>
        <dbReference type="Proteomes" id="UP000595231"/>
    </source>
</evidence>
<gene>
    <name evidence="1" type="ORF">I6I07_06820</name>
</gene>
<dbReference type="AlphaFoldDB" id="A0A7T4B5Y2"/>
<reference evidence="1 2" key="1">
    <citation type="submission" date="2020-12" db="EMBL/GenBank/DDBJ databases">
        <title>FDA dAtabase for Regulatory Grade micrObial Sequences (FDA-ARGOS): Supporting development and validation of Infectious Disease Dx tests.</title>
        <authorList>
            <person name="Sproer C."/>
            <person name="Gronow S."/>
            <person name="Severitt S."/>
            <person name="Schroder I."/>
            <person name="Tallon L."/>
            <person name="Sadzewicz L."/>
            <person name="Zhao X."/>
            <person name="Boylan J."/>
            <person name="Ott S."/>
            <person name="Bowen H."/>
            <person name="Vavikolanu K."/>
            <person name="Mehta A."/>
            <person name="Aluvathingal J."/>
            <person name="Nadendla S."/>
            <person name="Lowell S."/>
            <person name="Myers T."/>
            <person name="Yan Y."/>
            <person name="Sichtig H."/>
        </authorList>
    </citation>
    <scope>NUCLEOTIDE SEQUENCE [LARGE SCALE GENOMIC DNA]</scope>
    <source>
        <strain evidence="1 2">FDAARGOS_1050</strain>
    </source>
</reference>
<dbReference type="Proteomes" id="UP000595231">
    <property type="component" value="Chromosome"/>
</dbReference>
<organism evidence="1 2">
    <name type="scientific">Achromobacter deleyi</name>
    <dbReference type="NCBI Taxonomy" id="1353891"/>
    <lineage>
        <taxon>Bacteria</taxon>
        <taxon>Pseudomonadati</taxon>
        <taxon>Pseudomonadota</taxon>
        <taxon>Betaproteobacteria</taxon>
        <taxon>Burkholderiales</taxon>
        <taxon>Alcaligenaceae</taxon>
        <taxon>Achromobacter</taxon>
    </lineage>
</organism>
<dbReference type="RefSeq" id="WP_198486098.1">
    <property type="nucleotide sequence ID" value="NZ_CP065997.1"/>
</dbReference>
<dbReference type="EMBL" id="CP065997">
    <property type="protein sequence ID" value="QQB36318.1"/>
    <property type="molecule type" value="Genomic_DNA"/>
</dbReference>
<sequence>MSPLFSYPWAHPSDATFEVIFKHPGTLSAADFAMALTDVAQRILYPDGVLVVCLESDRAEVLALLSSLMVKQSINRFKGKTSVHLACIDITCQPVEVIQVEATVATDGLCTVNRLVEVFPNILYCGVEAVFADEKAIIRAPAGFEFVKPSGERSSHFLRTEEALSTSASVDFLAFALLARLRIDDLKVIFVDSMAISPIAYSLRDMLYKLKRGSPQIISFHSHGGMQNIEVPPHKTFFCIISASSSMSLQRRWISHTRCADDDVVTLLTFSDAQDAGRALCKLPRPSTWIDGNAPVAGVRPLRIYGERFHPEQILPKKITLALNFHRCEKAAKFAEDFRDQGLISTNGFDDNGQRRTLLVDGHRLTKAEPFSVWLHKQLRAKVPASIQGIVFQDDPASRVMAEVCTDYFNQLSINLPWGVRASSNLESAAEFLCPNRGLLIVAAVISKGSMLLGVSRDLRATHLGAKTYLVGVQICETSSDASFLKRNLTQTKDKSCIFECHHTLAVGSALQHSFRDEEEATKTSDVRAKALRYRWDPSRRSGLVEDTLLPSLVADDHRLKLRPDFVFWNCKYNEGALHAPMVLLTIGAILQRARTEEFSSDDHRLTSEAFQQVVLDPQNFNRYNDGIIQAAILRQAYPSELDYSTLPAESQYMLLLLKKMFMSRLRQQGEAIAEFAFALGTGRLKLQRADYKELSNWVLEFISGQEGDRELISLLKLDAQEPRERSNEF</sequence>